<sequence>MRVIEVSMERRRNERVGKREIPIKPATNCIVRHDSHLQKSGDPKASRLTAQPPWPPLFLKYVGMECTQVSIVEGETPLSHVRHPLRFTARINTYSMAIPIQIPHPNFSLCLVVVKLPFPILLKFFGQDKLIFVHFLKVDVSLPGKMEVTRCIPVNSNTQKRKWVFTNSLKQWFPFLKKDDTIKKVACTLRRLVLSVEHGERSDITQHVKKKKKKRVQGVAAETSSQCLTSFVSINNGLQSEEDKCVATAEGLFSVSTRKNETILPGQCSLKSRIMPSFHPHLLSRLRRYESPKPLNLDPCLPACDCRSLPQHPKALSKHFTHDDAIISLRSPSSHYSARSPTRRRNVLIQLSVLTTPVAQWVLRRTASAAITIPYAHYVILVRLHLAAHPTVMLEAPTSGRKHLRYQASMPCDENCRKYTKTVAIQN</sequence>
<evidence type="ECO:0000313" key="1">
    <source>
        <dbReference type="EMBL" id="KAJ8874172.1"/>
    </source>
</evidence>
<evidence type="ECO:0000313" key="2">
    <source>
        <dbReference type="Proteomes" id="UP001159363"/>
    </source>
</evidence>
<gene>
    <name evidence="1" type="ORF">PR048_025014</name>
</gene>
<name>A0ABQ9GQ45_9NEOP</name>
<accession>A0ABQ9GQ45</accession>
<proteinExistence type="predicted"/>
<organism evidence="1 2">
    <name type="scientific">Dryococelus australis</name>
    <dbReference type="NCBI Taxonomy" id="614101"/>
    <lineage>
        <taxon>Eukaryota</taxon>
        <taxon>Metazoa</taxon>
        <taxon>Ecdysozoa</taxon>
        <taxon>Arthropoda</taxon>
        <taxon>Hexapoda</taxon>
        <taxon>Insecta</taxon>
        <taxon>Pterygota</taxon>
        <taxon>Neoptera</taxon>
        <taxon>Polyneoptera</taxon>
        <taxon>Phasmatodea</taxon>
        <taxon>Verophasmatodea</taxon>
        <taxon>Anareolatae</taxon>
        <taxon>Phasmatidae</taxon>
        <taxon>Eurycanthinae</taxon>
        <taxon>Dryococelus</taxon>
    </lineage>
</organism>
<dbReference type="EMBL" id="JARBHB010000010">
    <property type="protein sequence ID" value="KAJ8874172.1"/>
    <property type="molecule type" value="Genomic_DNA"/>
</dbReference>
<keyword evidence="2" id="KW-1185">Reference proteome</keyword>
<comment type="caution">
    <text evidence="1">The sequence shown here is derived from an EMBL/GenBank/DDBJ whole genome shotgun (WGS) entry which is preliminary data.</text>
</comment>
<dbReference type="Proteomes" id="UP001159363">
    <property type="component" value="Chromosome 9"/>
</dbReference>
<reference evidence="1 2" key="1">
    <citation type="submission" date="2023-02" db="EMBL/GenBank/DDBJ databases">
        <title>LHISI_Scaffold_Assembly.</title>
        <authorList>
            <person name="Stuart O.P."/>
            <person name="Cleave R."/>
            <person name="Magrath M.J.L."/>
            <person name="Mikheyev A.S."/>
        </authorList>
    </citation>
    <scope>NUCLEOTIDE SEQUENCE [LARGE SCALE GENOMIC DNA]</scope>
    <source>
        <strain evidence="1">Daus_M_001</strain>
        <tissue evidence="1">Leg muscle</tissue>
    </source>
</reference>
<protein>
    <submittedName>
        <fullName evidence="1">Uncharacterized protein</fullName>
    </submittedName>
</protein>